<dbReference type="SUPFAM" id="SSF51735">
    <property type="entry name" value="NAD(P)-binding Rossmann-fold domains"/>
    <property type="match status" value="1"/>
</dbReference>
<dbReference type="InterPro" id="IPR016040">
    <property type="entry name" value="NAD(P)-bd_dom"/>
</dbReference>
<gene>
    <name evidence="2" type="ORF">QVE165_LOCUS6913</name>
</gene>
<name>A0A813WAM8_9BILA</name>
<dbReference type="AlphaFoldDB" id="A0A813WAM8"/>
<dbReference type="PANTHER" id="PTHR15020">
    <property type="entry name" value="FLAVIN REDUCTASE-RELATED"/>
    <property type="match status" value="1"/>
</dbReference>
<evidence type="ECO:0000313" key="2">
    <source>
        <dbReference type="EMBL" id="CAF0852439.1"/>
    </source>
</evidence>
<dbReference type="PANTHER" id="PTHR15020:SF50">
    <property type="entry name" value="UPF0659 PROTEIN YMR090W"/>
    <property type="match status" value="1"/>
</dbReference>
<organism evidence="2 3">
    <name type="scientific">Adineta steineri</name>
    <dbReference type="NCBI Taxonomy" id="433720"/>
    <lineage>
        <taxon>Eukaryota</taxon>
        <taxon>Metazoa</taxon>
        <taxon>Spiralia</taxon>
        <taxon>Gnathifera</taxon>
        <taxon>Rotifera</taxon>
        <taxon>Eurotatoria</taxon>
        <taxon>Bdelloidea</taxon>
        <taxon>Adinetida</taxon>
        <taxon>Adinetidae</taxon>
        <taxon>Adineta</taxon>
    </lineage>
</organism>
<feature type="domain" description="NAD(P)-binding" evidence="1">
    <location>
        <begin position="16"/>
        <end position="214"/>
    </location>
</feature>
<protein>
    <recommendedName>
        <fullName evidence="1">NAD(P)-binding domain-containing protein</fullName>
    </recommendedName>
</protein>
<evidence type="ECO:0000313" key="3">
    <source>
        <dbReference type="Proteomes" id="UP000663832"/>
    </source>
</evidence>
<dbReference type="Pfam" id="PF13460">
    <property type="entry name" value="NAD_binding_10"/>
    <property type="match status" value="1"/>
</dbReference>
<accession>A0A813WAM8</accession>
<dbReference type="InterPro" id="IPR036291">
    <property type="entry name" value="NAD(P)-bd_dom_sf"/>
</dbReference>
<comment type="caution">
    <text evidence="2">The sequence shown here is derived from an EMBL/GenBank/DDBJ whole genome shotgun (WGS) entry which is preliminary data.</text>
</comment>
<evidence type="ECO:0000259" key="1">
    <source>
        <dbReference type="Pfam" id="PF13460"/>
    </source>
</evidence>
<dbReference type="CDD" id="cd05244">
    <property type="entry name" value="BVR-B_like_SDR_a"/>
    <property type="match status" value="1"/>
</dbReference>
<dbReference type="Gene3D" id="3.40.50.720">
    <property type="entry name" value="NAD(P)-binding Rossmann-like Domain"/>
    <property type="match status" value="1"/>
</dbReference>
<dbReference type="OrthoDB" id="419598at2759"/>
<proteinExistence type="predicted"/>
<reference evidence="2" key="1">
    <citation type="submission" date="2021-02" db="EMBL/GenBank/DDBJ databases">
        <authorList>
            <person name="Nowell W R."/>
        </authorList>
    </citation>
    <scope>NUCLEOTIDE SEQUENCE</scope>
</reference>
<dbReference type="Proteomes" id="UP000663832">
    <property type="component" value="Unassembled WGS sequence"/>
</dbReference>
<dbReference type="EMBL" id="CAJNOM010000029">
    <property type="protein sequence ID" value="CAF0852439.1"/>
    <property type="molecule type" value="Genomic_DNA"/>
</dbReference>
<dbReference type="GO" id="GO:0003824">
    <property type="term" value="F:catalytic activity"/>
    <property type="evidence" value="ECO:0007669"/>
    <property type="project" value="UniProtKB-ARBA"/>
</dbReference>
<sequence length="229" mass="26057">MATSLDNTKGNIVIVGATGNTGLQLVAQALERNYKVTALVRNPEKLAALEHKHLEVITCDLMNPLELTAHMEGRIAVLSALGQPGLQISAITLYEDSMKSIVTAMRNAKVKRLICVTSFYTKYQPDIYPFKFKLIIRPMIGRHLDSMFIMEEYLEKECQDLDYTIVRPPRLLDDRMIEKEVKVNENGYFFPDQSTANQIPRANVARFMLDILKEEKYIRQAVAIDMTAM</sequence>
<keyword evidence="3" id="KW-1185">Reference proteome</keyword>